<dbReference type="AlphaFoldDB" id="A0A7J7XFK2"/>
<dbReference type="Pfam" id="PF15487">
    <property type="entry name" value="FAM220"/>
    <property type="match status" value="1"/>
</dbReference>
<organism evidence="3 4">
    <name type="scientific">Myotis myotis</name>
    <name type="common">Greater mouse-eared bat</name>
    <name type="synonym">Vespertilio myotis</name>
    <dbReference type="NCBI Taxonomy" id="51298"/>
    <lineage>
        <taxon>Eukaryota</taxon>
        <taxon>Metazoa</taxon>
        <taxon>Chordata</taxon>
        <taxon>Craniata</taxon>
        <taxon>Vertebrata</taxon>
        <taxon>Euteleostomi</taxon>
        <taxon>Mammalia</taxon>
        <taxon>Eutheria</taxon>
        <taxon>Laurasiatheria</taxon>
        <taxon>Chiroptera</taxon>
        <taxon>Yangochiroptera</taxon>
        <taxon>Vespertilionidae</taxon>
        <taxon>Myotis</taxon>
    </lineage>
</organism>
<evidence type="ECO:0000259" key="2">
    <source>
        <dbReference type="Pfam" id="PF15487"/>
    </source>
</evidence>
<comment type="caution">
    <text evidence="3">The sequence shown here is derived from an EMBL/GenBank/DDBJ whole genome shotgun (WGS) entry which is preliminary data.</text>
</comment>
<dbReference type="EMBL" id="JABWUV010000006">
    <property type="protein sequence ID" value="KAF6348444.1"/>
    <property type="molecule type" value="Genomic_DNA"/>
</dbReference>
<reference evidence="3 4" key="1">
    <citation type="journal article" date="2020" name="Nature">
        <title>Six reference-quality genomes reveal evolution of bat adaptations.</title>
        <authorList>
            <person name="Jebb D."/>
            <person name="Huang Z."/>
            <person name="Pippel M."/>
            <person name="Hughes G.M."/>
            <person name="Lavrichenko K."/>
            <person name="Devanna P."/>
            <person name="Winkler S."/>
            <person name="Jermiin L.S."/>
            <person name="Skirmuntt E.C."/>
            <person name="Katzourakis A."/>
            <person name="Burkitt-Gray L."/>
            <person name="Ray D.A."/>
            <person name="Sullivan K.A.M."/>
            <person name="Roscito J.G."/>
            <person name="Kirilenko B.M."/>
            <person name="Davalos L.M."/>
            <person name="Corthals A.P."/>
            <person name="Power M.L."/>
            <person name="Jones G."/>
            <person name="Ransome R.D."/>
            <person name="Dechmann D.K.N."/>
            <person name="Locatelli A.G."/>
            <person name="Puechmaille S.J."/>
            <person name="Fedrigo O."/>
            <person name="Jarvis E.D."/>
            <person name="Hiller M."/>
            <person name="Vernes S.C."/>
            <person name="Myers E.W."/>
            <person name="Teeling E.C."/>
        </authorList>
    </citation>
    <scope>NUCLEOTIDE SEQUENCE [LARGE SCALE GENOMIC DNA]</scope>
    <source>
        <strain evidence="3">MMyoMyo1</strain>
        <tissue evidence="3">Flight muscle</tissue>
    </source>
</reference>
<gene>
    <name evidence="3" type="ORF">mMyoMyo1_004883</name>
</gene>
<proteinExistence type="predicted"/>
<dbReference type="GO" id="GO:0005634">
    <property type="term" value="C:nucleus"/>
    <property type="evidence" value="ECO:0007669"/>
    <property type="project" value="TreeGrafter"/>
</dbReference>
<keyword evidence="4" id="KW-1185">Reference proteome</keyword>
<accession>A0A7J7XFK2</accession>
<evidence type="ECO:0000256" key="1">
    <source>
        <dbReference type="SAM" id="MobiDB-lite"/>
    </source>
</evidence>
<dbReference type="InterPro" id="IPR029155">
    <property type="entry name" value="SIPAR"/>
</dbReference>
<feature type="domain" description="SIPAR" evidence="2">
    <location>
        <begin position="2"/>
        <end position="145"/>
    </location>
</feature>
<dbReference type="PANTHER" id="PTHR31980">
    <property type="entry name" value="PROTEIN FAM220A"/>
    <property type="match status" value="1"/>
</dbReference>
<sequence length="236" mass="24681">MRDGTGTLGTCLAKVPPGDSAKRPCSLRTQESPRPPGVPSWAKQPAGDVHGNLQNETLSLEMKSDPSEAWLHSGTKVLAYLKESLRRNSASTAARGQTVDLFFAPAEECFAGVSCGVEAALVRDWLGGGPRATNSHRGQCRRGEPGRAGLPCGLRSGMGISAGAPRALLEGRGSGRHSVLSTARPEVLPAMAARFPATRRRTARADRAHPGPPRTCRSAGTSAVQASEAAKPLCRG</sequence>
<dbReference type="GO" id="GO:0097677">
    <property type="term" value="F:STAT family protein binding"/>
    <property type="evidence" value="ECO:0007669"/>
    <property type="project" value="TreeGrafter"/>
</dbReference>
<dbReference type="InterPro" id="IPR040355">
    <property type="entry name" value="FAM220A"/>
</dbReference>
<name>A0A7J7XFK2_MYOMY</name>
<evidence type="ECO:0000313" key="4">
    <source>
        <dbReference type="Proteomes" id="UP000527355"/>
    </source>
</evidence>
<dbReference type="PANTHER" id="PTHR31980:SF1">
    <property type="entry name" value="PROTEIN FAM220A"/>
    <property type="match status" value="1"/>
</dbReference>
<dbReference type="GO" id="GO:0000122">
    <property type="term" value="P:negative regulation of transcription by RNA polymerase II"/>
    <property type="evidence" value="ECO:0007669"/>
    <property type="project" value="TreeGrafter"/>
</dbReference>
<dbReference type="Proteomes" id="UP000527355">
    <property type="component" value="Unassembled WGS sequence"/>
</dbReference>
<feature type="region of interest" description="Disordered" evidence="1">
    <location>
        <begin position="1"/>
        <end position="51"/>
    </location>
</feature>
<protein>
    <submittedName>
        <fullName evidence="3">Family with sequence similarity 220 member A</fullName>
    </submittedName>
</protein>
<feature type="region of interest" description="Disordered" evidence="1">
    <location>
        <begin position="198"/>
        <end position="236"/>
    </location>
</feature>
<evidence type="ECO:0000313" key="3">
    <source>
        <dbReference type="EMBL" id="KAF6348444.1"/>
    </source>
</evidence>